<keyword evidence="1" id="KW-1133">Transmembrane helix</keyword>
<dbReference type="RefSeq" id="WP_248159661.1">
    <property type="nucleotide sequence ID" value="NZ_JALNMJ010000032.1"/>
</dbReference>
<evidence type="ECO:0000313" key="3">
    <source>
        <dbReference type="Proteomes" id="UP001431221"/>
    </source>
</evidence>
<organism evidence="2 3">
    <name type="scientific">Roseibium sediminicola</name>
    <dbReference type="NCBI Taxonomy" id="2933272"/>
    <lineage>
        <taxon>Bacteria</taxon>
        <taxon>Pseudomonadati</taxon>
        <taxon>Pseudomonadota</taxon>
        <taxon>Alphaproteobacteria</taxon>
        <taxon>Hyphomicrobiales</taxon>
        <taxon>Stappiaceae</taxon>
        <taxon>Roseibium</taxon>
    </lineage>
</organism>
<dbReference type="Proteomes" id="UP001431221">
    <property type="component" value="Unassembled WGS sequence"/>
</dbReference>
<dbReference type="EMBL" id="JALNMJ010000032">
    <property type="protein sequence ID" value="MCK7615824.1"/>
    <property type="molecule type" value="Genomic_DNA"/>
</dbReference>
<proteinExistence type="predicted"/>
<feature type="transmembrane region" description="Helical" evidence="1">
    <location>
        <begin position="20"/>
        <end position="38"/>
    </location>
</feature>
<comment type="caution">
    <text evidence="2">The sequence shown here is derived from an EMBL/GenBank/DDBJ whole genome shotgun (WGS) entry which is preliminary data.</text>
</comment>
<evidence type="ECO:0000313" key="2">
    <source>
        <dbReference type="EMBL" id="MCK7615824.1"/>
    </source>
</evidence>
<keyword evidence="1" id="KW-0812">Transmembrane</keyword>
<gene>
    <name evidence="2" type="ORF">M0H32_27015</name>
</gene>
<protein>
    <submittedName>
        <fullName evidence="2">Uncharacterized protein</fullName>
    </submittedName>
</protein>
<accession>A0ABT0H2C5</accession>
<feature type="transmembrane region" description="Helical" evidence="1">
    <location>
        <begin position="59"/>
        <end position="81"/>
    </location>
</feature>
<feature type="transmembrane region" description="Helical" evidence="1">
    <location>
        <begin position="87"/>
        <end position="108"/>
    </location>
</feature>
<keyword evidence="3" id="KW-1185">Reference proteome</keyword>
<evidence type="ECO:0000256" key="1">
    <source>
        <dbReference type="SAM" id="Phobius"/>
    </source>
</evidence>
<reference evidence="2" key="1">
    <citation type="submission" date="2022-04" db="EMBL/GenBank/DDBJ databases">
        <title>Roseibium sp. CAU 1639 isolated from mud.</title>
        <authorList>
            <person name="Kim W."/>
        </authorList>
    </citation>
    <scope>NUCLEOTIDE SEQUENCE</scope>
    <source>
        <strain evidence="2">CAU 1639</strain>
    </source>
</reference>
<sequence length="124" mass="13515">MKQFDLATTAAGSTPLLDTGLFALSTVAFFLVVLGYFLSSEYFQSKRRRSRFSGDGPAFIVSGCLFVAFTASYLEIFLTAFRLPFSTYVELLIGLLAVAAAGIGAYAVSNFVRTRWMAGLRPAR</sequence>
<keyword evidence="1" id="KW-0472">Membrane</keyword>
<name>A0ABT0H2C5_9HYPH</name>